<dbReference type="EMBL" id="ML738823">
    <property type="protein sequence ID" value="KAE8155609.1"/>
    <property type="molecule type" value="Genomic_DNA"/>
</dbReference>
<dbReference type="AlphaFoldDB" id="A0A5N6UAT0"/>
<feature type="region of interest" description="Disordered" evidence="2">
    <location>
        <begin position="1"/>
        <end position="49"/>
    </location>
</feature>
<feature type="compositionally biased region" description="Basic and acidic residues" evidence="2">
    <location>
        <begin position="1"/>
        <end position="14"/>
    </location>
</feature>
<sequence length="183" mass="21427">MDHRTSHSHQERPPLKRRRESSPTRQGGSRPGPNRPASDTAHHMQTKTHEPRIDGDWHAASELFHPLVQELQRLNEEDPQLASQAARLVGLYQLLWDSYILQRVSSQKLRHENDRLRESNAQLQQERDNMTRRYREQDARLQEFRQALGKFEESITRIHEAREITLSESPVGVSVTTTQEKQQ</sequence>
<name>A0A5N6UAT0_ASPTM</name>
<keyword evidence="1" id="KW-0175">Coiled coil</keyword>
<evidence type="ECO:0000313" key="3">
    <source>
        <dbReference type="EMBL" id="KAE8155609.1"/>
    </source>
</evidence>
<reference evidence="3 4" key="1">
    <citation type="submission" date="2019-04" db="EMBL/GenBank/DDBJ databases">
        <title>Friends and foes A comparative genomics study of 23 Aspergillus species from section Flavi.</title>
        <authorList>
            <consortium name="DOE Joint Genome Institute"/>
            <person name="Kjaerbolling I."/>
            <person name="Vesth T."/>
            <person name="Frisvad J.C."/>
            <person name="Nybo J.L."/>
            <person name="Theobald S."/>
            <person name="Kildgaard S."/>
            <person name="Isbrandt T."/>
            <person name="Kuo A."/>
            <person name="Sato A."/>
            <person name="Lyhne E.K."/>
            <person name="Kogle M.E."/>
            <person name="Wiebenga A."/>
            <person name="Kun R.S."/>
            <person name="Lubbers R.J."/>
            <person name="Makela M.R."/>
            <person name="Barry K."/>
            <person name="Chovatia M."/>
            <person name="Clum A."/>
            <person name="Daum C."/>
            <person name="Haridas S."/>
            <person name="He G."/>
            <person name="LaButti K."/>
            <person name="Lipzen A."/>
            <person name="Mondo S."/>
            <person name="Riley R."/>
            <person name="Salamov A."/>
            <person name="Simmons B.A."/>
            <person name="Magnuson J.K."/>
            <person name="Henrissat B."/>
            <person name="Mortensen U.H."/>
            <person name="Larsen T.O."/>
            <person name="Devries R.P."/>
            <person name="Grigoriev I.V."/>
            <person name="Machida M."/>
            <person name="Baker S.E."/>
            <person name="Andersen M.R."/>
        </authorList>
    </citation>
    <scope>NUCLEOTIDE SEQUENCE [LARGE SCALE GENOMIC DNA]</scope>
    <source>
        <strain evidence="3 4">CBS 117626</strain>
    </source>
</reference>
<gene>
    <name evidence="3" type="ORF">BDV40DRAFT_306837</name>
</gene>
<organism evidence="3 4">
    <name type="scientific">Aspergillus tamarii</name>
    <dbReference type="NCBI Taxonomy" id="41984"/>
    <lineage>
        <taxon>Eukaryota</taxon>
        <taxon>Fungi</taxon>
        <taxon>Dikarya</taxon>
        <taxon>Ascomycota</taxon>
        <taxon>Pezizomycotina</taxon>
        <taxon>Eurotiomycetes</taxon>
        <taxon>Eurotiomycetidae</taxon>
        <taxon>Eurotiales</taxon>
        <taxon>Aspergillaceae</taxon>
        <taxon>Aspergillus</taxon>
        <taxon>Aspergillus subgen. Circumdati</taxon>
    </lineage>
</organism>
<feature type="coiled-coil region" evidence="1">
    <location>
        <begin position="106"/>
        <end position="147"/>
    </location>
</feature>
<evidence type="ECO:0000256" key="1">
    <source>
        <dbReference type="SAM" id="Coils"/>
    </source>
</evidence>
<proteinExistence type="predicted"/>
<evidence type="ECO:0000313" key="4">
    <source>
        <dbReference type="Proteomes" id="UP000326950"/>
    </source>
</evidence>
<dbReference type="OrthoDB" id="4432919at2759"/>
<keyword evidence="4" id="KW-1185">Reference proteome</keyword>
<evidence type="ECO:0000256" key="2">
    <source>
        <dbReference type="SAM" id="MobiDB-lite"/>
    </source>
</evidence>
<protein>
    <submittedName>
        <fullName evidence="3">Uncharacterized protein</fullName>
    </submittedName>
</protein>
<accession>A0A5N6UAT0</accession>
<dbReference type="Proteomes" id="UP000326950">
    <property type="component" value="Unassembled WGS sequence"/>
</dbReference>